<dbReference type="AlphaFoldDB" id="M1ZG72"/>
<dbReference type="InterPro" id="IPR008792">
    <property type="entry name" value="PQQD"/>
</dbReference>
<dbReference type="HOGENOM" id="CLU_150513_0_0_9"/>
<evidence type="ECO:0000313" key="1">
    <source>
        <dbReference type="EMBL" id="SHD76215.1"/>
    </source>
</evidence>
<name>M1ZG72_9FIRM</name>
<protein>
    <recommendedName>
        <fullName evidence="3">Coenzyme PQQ synthesis protein D (PqqD)</fullName>
    </recommendedName>
</protein>
<evidence type="ECO:0000313" key="2">
    <source>
        <dbReference type="Proteomes" id="UP000245423"/>
    </source>
</evidence>
<sequence length="115" mass="14118">MFNKNKNEENYLDYIPKKSDKIHWVEKEDGLVQIIIYRDSLFEKIVRKLFFTPDKYRIDLDKMGSFIWNHIDGQKNIHQISQLVKDEFKEEAEPLYERLIQYINILKNNKFIEFM</sequence>
<dbReference type="OrthoDB" id="308521at2"/>
<dbReference type="EMBL" id="LT669839">
    <property type="protein sequence ID" value="SHD76215.1"/>
    <property type="molecule type" value="Genomic_DNA"/>
</dbReference>
<organism evidence="1 2">
    <name type="scientific">[Clostridium] ultunense Esp</name>
    <dbReference type="NCBI Taxonomy" id="1288971"/>
    <lineage>
        <taxon>Bacteria</taxon>
        <taxon>Bacillati</taxon>
        <taxon>Bacillota</taxon>
        <taxon>Tissierellia</taxon>
        <taxon>Tissierellales</taxon>
        <taxon>Tepidimicrobiaceae</taxon>
        <taxon>Schnuerera</taxon>
    </lineage>
</organism>
<dbReference type="RefSeq" id="WP_005582283.1">
    <property type="nucleotide sequence ID" value="NZ_LT669839.1"/>
</dbReference>
<proteinExistence type="predicted"/>
<dbReference type="Gene3D" id="1.10.10.1150">
    <property type="entry name" value="Coenzyme PQQ synthesis protein D (PqqD)"/>
    <property type="match status" value="1"/>
</dbReference>
<gene>
    <name evidence="1" type="ORF">CUESP1_0835</name>
</gene>
<evidence type="ECO:0008006" key="3">
    <source>
        <dbReference type="Google" id="ProtNLM"/>
    </source>
</evidence>
<accession>M1ZG72</accession>
<dbReference type="InterPro" id="IPR041881">
    <property type="entry name" value="PqqD_sf"/>
</dbReference>
<dbReference type="Pfam" id="PF05402">
    <property type="entry name" value="PqqD"/>
    <property type="match status" value="1"/>
</dbReference>
<keyword evidence="2" id="KW-1185">Reference proteome</keyword>
<dbReference type="Proteomes" id="UP000245423">
    <property type="component" value="Chromosome 1"/>
</dbReference>
<reference evidence="1 2" key="1">
    <citation type="submission" date="2016-11" db="EMBL/GenBank/DDBJ databases">
        <authorList>
            <person name="Manzoor S."/>
        </authorList>
    </citation>
    <scope>NUCLEOTIDE SEQUENCE [LARGE SCALE GENOMIC DNA]</scope>
    <source>
        <strain evidence="1">Clostridium ultunense strain Esp</strain>
    </source>
</reference>